<dbReference type="InterPro" id="IPR050744">
    <property type="entry name" value="AI-2_Isomerase_LsrG"/>
</dbReference>
<dbReference type="PANTHER" id="PTHR33336:SF15">
    <property type="entry name" value="ABM DOMAIN-CONTAINING PROTEIN"/>
    <property type="match status" value="1"/>
</dbReference>
<evidence type="ECO:0000259" key="1">
    <source>
        <dbReference type="PROSITE" id="PS51725"/>
    </source>
</evidence>
<evidence type="ECO:0000313" key="2">
    <source>
        <dbReference type="EMBL" id="MDG3005011.1"/>
    </source>
</evidence>
<dbReference type="InterPro" id="IPR007138">
    <property type="entry name" value="ABM_dom"/>
</dbReference>
<accession>A0ABT6FBQ7</accession>
<dbReference type="RefSeq" id="WP_277861360.1">
    <property type="nucleotide sequence ID" value="NZ_JARRAG010000002.1"/>
</dbReference>
<name>A0ABT6FBQ7_9BACT</name>
<dbReference type="Gene3D" id="3.30.70.100">
    <property type="match status" value="1"/>
</dbReference>
<dbReference type="PANTHER" id="PTHR33336">
    <property type="entry name" value="QUINOL MONOOXYGENASE YGIN-RELATED"/>
    <property type="match status" value="1"/>
</dbReference>
<dbReference type="EC" id="1.-.-.-" evidence="2"/>
<dbReference type="EMBL" id="JARRAG010000002">
    <property type="protein sequence ID" value="MDG3005011.1"/>
    <property type="molecule type" value="Genomic_DNA"/>
</dbReference>
<dbReference type="Proteomes" id="UP001216907">
    <property type="component" value="Unassembled WGS sequence"/>
</dbReference>
<dbReference type="PROSITE" id="PS51725">
    <property type="entry name" value="ABM"/>
    <property type="match status" value="1"/>
</dbReference>
<organism evidence="2 3">
    <name type="scientific">Paludisphaera mucosa</name>
    <dbReference type="NCBI Taxonomy" id="3030827"/>
    <lineage>
        <taxon>Bacteria</taxon>
        <taxon>Pseudomonadati</taxon>
        <taxon>Planctomycetota</taxon>
        <taxon>Planctomycetia</taxon>
        <taxon>Isosphaerales</taxon>
        <taxon>Isosphaeraceae</taxon>
        <taxon>Paludisphaera</taxon>
    </lineage>
</organism>
<proteinExistence type="predicted"/>
<evidence type="ECO:0000313" key="3">
    <source>
        <dbReference type="Proteomes" id="UP001216907"/>
    </source>
</evidence>
<feature type="domain" description="ABM" evidence="1">
    <location>
        <begin position="2"/>
        <end position="94"/>
    </location>
</feature>
<comment type="caution">
    <text evidence="2">The sequence shown here is derived from an EMBL/GenBank/DDBJ whole genome shotgun (WGS) entry which is preliminary data.</text>
</comment>
<keyword evidence="2" id="KW-0560">Oxidoreductase</keyword>
<protein>
    <submittedName>
        <fullName evidence="2">Quinol monooxygenase</fullName>
        <ecNumber evidence="2">1.-.-.-</ecNumber>
    </submittedName>
</protein>
<dbReference type="Pfam" id="PF03992">
    <property type="entry name" value="ABM"/>
    <property type="match status" value="1"/>
</dbReference>
<reference evidence="2 3" key="1">
    <citation type="submission" date="2023-03" db="EMBL/GenBank/DDBJ databases">
        <title>Paludisphaera mucosa sp. nov. a novel planctomycete from northern fen.</title>
        <authorList>
            <person name="Ivanova A."/>
        </authorList>
    </citation>
    <scope>NUCLEOTIDE SEQUENCE [LARGE SCALE GENOMIC DNA]</scope>
    <source>
        <strain evidence="2 3">Pla2</strain>
    </source>
</reference>
<dbReference type="GO" id="GO:0004497">
    <property type="term" value="F:monooxygenase activity"/>
    <property type="evidence" value="ECO:0007669"/>
    <property type="project" value="UniProtKB-KW"/>
</dbReference>
<dbReference type="SUPFAM" id="SSF54909">
    <property type="entry name" value="Dimeric alpha+beta barrel"/>
    <property type="match status" value="1"/>
</dbReference>
<dbReference type="InterPro" id="IPR011008">
    <property type="entry name" value="Dimeric_a/b-barrel"/>
</dbReference>
<gene>
    <name evidence="2" type="ORF">PZE19_14580</name>
</gene>
<keyword evidence="2" id="KW-0503">Monooxygenase</keyword>
<keyword evidence="3" id="KW-1185">Reference proteome</keyword>
<sequence>MICLAVTFQVRPGAEDRAADSFRKLTEHSRAEPGCLMYQFHRSPTDPRKFFVYEQYVDEAALQSHSNSAYFARYVHQELSSLIESSDLVKYEPI</sequence>